<evidence type="ECO:0000256" key="15">
    <source>
        <dbReference type="ARBA" id="ARBA00023204"/>
    </source>
</evidence>
<protein>
    <recommendedName>
        <fullName evidence="5">ATP-dependent DNA helicase II subunit 1</fullName>
        <ecNumber evidence="4">3.6.4.12</ecNumber>
    </recommendedName>
    <alternativeName>
        <fullName evidence="17">ATP-dependent DNA helicase II subunit Ku70</fullName>
    </alternativeName>
</protein>
<name>A0A0C3QFU2_9AGAM</name>
<dbReference type="HOGENOM" id="CLU_014815_3_0_1"/>
<evidence type="ECO:0000256" key="8">
    <source>
        <dbReference type="ARBA" id="ARBA00022763"/>
    </source>
</evidence>
<keyword evidence="12" id="KW-0779">Telomere</keyword>
<dbReference type="InterPro" id="IPR006164">
    <property type="entry name" value="DNA_bd_Ku70/Ku80"/>
</dbReference>
<evidence type="ECO:0000256" key="13">
    <source>
        <dbReference type="ARBA" id="ARBA00023125"/>
    </source>
</evidence>
<comment type="subcellular location">
    <subcellularLocation>
        <location evidence="2">Chromosome</location>
        <location evidence="2">Telomere</location>
    </subcellularLocation>
    <subcellularLocation>
        <location evidence="1">Nucleus</location>
    </subcellularLocation>
</comment>
<dbReference type="STRING" id="1051891.A0A0C3QFU2"/>
<dbReference type="GO" id="GO:0003684">
    <property type="term" value="F:damaged DNA binding"/>
    <property type="evidence" value="ECO:0007669"/>
    <property type="project" value="InterPro"/>
</dbReference>
<dbReference type="GO" id="GO:0005524">
    <property type="term" value="F:ATP binding"/>
    <property type="evidence" value="ECO:0007669"/>
    <property type="project" value="UniProtKB-KW"/>
</dbReference>
<keyword evidence="10" id="KW-0347">Helicase</keyword>
<evidence type="ECO:0000256" key="10">
    <source>
        <dbReference type="ARBA" id="ARBA00022806"/>
    </source>
</evidence>
<dbReference type="FunFam" id="2.40.290.10:FF:000001">
    <property type="entry name" value="X-ray repair cross complementing 6"/>
    <property type="match status" value="1"/>
</dbReference>
<evidence type="ECO:0000256" key="17">
    <source>
        <dbReference type="ARBA" id="ARBA00031811"/>
    </source>
</evidence>
<keyword evidence="9" id="KW-0378">Hydrolase</keyword>
<dbReference type="Gene3D" id="1.10.1600.10">
    <property type="match status" value="1"/>
</dbReference>
<dbReference type="Pfam" id="PF03731">
    <property type="entry name" value="Ku_N"/>
    <property type="match status" value="1"/>
</dbReference>
<dbReference type="InterPro" id="IPR006165">
    <property type="entry name" value="Ku70"/>
</dbReference>
<dbReference type="GO" id="GO:0003678">
    <property type="term" value="F:DNA helicase activity"/>
    <property type="evidence" value="ECO:0007669"/>
    <property type="project" value="UniProtKB-EC"/>
</dbReference>
<reference evidence="20 21" key="1">
    <citation type="submission" date="2014-04" db="EMBL/GenBank/DDBJ databases">
        <authorList>
            <consortium name="DOE Joint Genome Institute"/>
            <person name="Kuo A."/>
            <person name="Girlanda M."/>
            <person name="Perotto S."/>
            <person name="Kohler A."/>
            <person name="Nagy L.G."/>
            <person name="Floudas D."/>
            <person name="Copeland A."/>
            <person name="Barry K.W."/>
            <person name="Cichocki N."/>
            <person name="Veneault-Fourrey C."/>
            <person name="LaButti K."/>
            <person name="Lindquist E.A."/>
            <person name="Lipzen A."/>
            <person name="Lundell T."/>
            <person name="Morin E."/>
            <person name="Murat C."/>
            <person name="Sun H."/>
            <person name="Tunlid A."/>
            <person name="Henrissat B."/>
            <person name="Grigoriev I.V."/>
            <person name="Hibbett D.S."/>
            <person name="Martin F."/>
            <person name="Nordberg H.P."/>
            <person name="Cantor M.N."/>
            <person name="Hua S.X."/>
        </authorList>
    </citation>
    <scope>NUCLEOTIDE SEQUENCE [LARGE SCALE GENOMIC DNA]</scope>
    <source>
        <strain evidence="20 21">MUT 4182</strain>
    </source>
</reference>
<dbReference type="InterPro" id="IPR036465">
    <property type="entry name" value="vWFA_dom_sf"/>
</dbReference>
<dbReference type="AlphaFoldDB" id="A0A0C3QFU2"/>
<dbReference type="GO" id="GO:0000781">
    <property type="term" value="C:chromosome, telomeric region"/>
    <property type="evidence" value="ECO:0007669"/>
    <property type="project" value="UniProtKB-SubCell"/>
</dbReference>
<evidence type="ECO:0000256" key="3">
    <source>
        <dbReference type="ARBA" id="ARBA00005240"/>
    </source>
</evidence>
<evidence type="ECO:0000256" key="14">
    <source>
        <dbReference type="ARBA" id="ARBA00023172"/>
    </source>
</evidence>
<dbReference type="Gene3D" id="3.40.50.410">
    <property type="entry name" value="von Willebrand factor, type A domain"/>
    <property type="match status" value="1"/>
</dbReference>
<dbReference type="Gene3D" id="2.40.290.10">
    <property type="match status" value="1"/>
</dbReference>
<dbReference type="EMBL" id="KN823049">
    <property type="protein sequence ID" value="KIO25056.1"/>
    <property type="molecule type" value="Genomic_DNA"/>
</dbReference>
<dbReference type="GO" id="GO:0003690">
    <property type="term" value="F:double-stranded DNA binding"/>
    <property type="evidence" value="ECO:0007669"/>
    <property type="project" value="TreeGrafter"/>
</dbReference>
<keyword evidence="8" id="KW-0227">DNA damage</keyword>
<keyword evidence="6" id="KW-0158">Chromosome</keyword>
<dbReference type="PROSITE" id="PS50800">
    <property type="entry name" value="SAP"/>
    <property type="match status" value="1"/>
</dbReference>
<evidence type="ECO:0000313" key="21">
    <source>
        <dbReference type="Proteomes" id="UP000054248"/>
    </source>
</evidence>
<reference evidence="21" key="2">
    <citation type="submission" date="2015-01" db="EMBL/GenBank/DDBJ databases">
        <title>Evolutionary Origins and Diversification of the Mycorrhizal Mutualists.</title>
        <authorList>
            <consortium name="DOE Joint Genome Institute"/>
            <consortium name="Mycorrhizal Genomics Consortium"/>
            <person name="Kohler A."/>
            <person name="Kuo A."/>
            <person name="Nagy L.G."/>
            <person name="Floudas D."/>
            <person name="Copeland A."/>
            <person name="Barry K.W."/>
            <person name="Cichocki N."/>
            <person name="Veneault-Fourrey C."/>
            <person name="LaButti K."/>
            <person name="Lindquist E.A."/>
            <person name="Lipzen A."/>
            <person name="Lundell T."/>
            <person name="Morin E."/>
            <person name="Murat C."/>
            <person name="Riley R."/>
            <person name="Ohm R."/>
            <person name="Sun H."/>
            <person name="Tunlid A."/>
            <person name="Henrissat B."/>
            <person name="Grigoriev I.V."/>
            <person name="Hibbett D.S."/>
            <person name="Martin F."/>
        </authorList>
    </citation>
    <scope>NUCLEOTIDE SEQUENCE [LARGE SCALE GENOMIC DNA]</scope>
    <source>
        <strain evidence="21">MUT 4182</strain>
    </source>
</reference>
<feature type="region of interest" description="Disordered" evidence="18">
    <location>
        <begin position="365"/>
        <end position="391"/>
    </location>
</feature>
<keyword evidence="16" id="KW-0539">Nucleus</keyword>
<dbReference type="Proteomes" id="UP000054248">
    <property type="component" value="Unassembled WGS sequence"/>
</dbReference>
<dbReference type="EC" id="3.6.4.12" evidence="4"/>
<keyword evidence="21" id="KW-1185">Reference proteome</keyword>
<organism evidence="20 21">
    <name type="scientific">Tulasnella calospora MUT 4182</name>
    <dbReference type="NCBI Taxonomy" id="1051891"/>
    <lineage>
        <taxon>Eukaryota</taxon>
        <taxon>Fungi</taxon>
        <taxon>Dikarya</taxon>
        <taxon>Basidiomycota</taxon>
        <taxon>Agaricomycotina</taxon>
        <taxon>Agaricomycetes</taxon>
        <taxon>Cantharellales</taxon>
        <taxon>Tulasnellaceae</taxon>
        <taxon>Tulasnella</taxon>
    </lineage>
</organism>
<dbReference type="InterPro" id="IPR047087">
    <property type="entry name" value="KU70_core_dom"/>
</dbReference>
<evidence type="ECO:0000256" key="5">
    <source>
        <dbReference type="ARBA" id="ARBA00021796"/>
    </source>
</evidence>
<dbReference type="GO" id="GO:0006303">
    <property type="term" value="P:double-strand break repair via nonhomologous end joining"/>
    <property type="evidence" value="ECO:0007669"/>
    <property type="project" value="InterPro"/>
</dbReference>
<evidence type="ECO:0000256" key="11">
    <source>
        <dbReference type="ARBA" id="ARBA00022840"/>
    </source>
</evidence>
<dbReference type="SUPFAM" id="SSF53300">
    <property type="entry name" value="vWA-like"/>
    <property type="match status" value="1"/>
</dbReference>
<keyword evidence="13" id="KW-0238">DNA-binding</keyword>
<dbReference type="CDD" id="cd00788">
    <property type="entry name" value="KU70"/>
    <property type="match status" value="1"/>
</dbReference>
<evidence type="ECO:0000256" key="18">
    <source>
        <dbReference type="SAM" id="MobiDB-lite"/>
    </source>
</evidence>
<dbReference type="Pfam" id="PF02037">
    <property type="entry name" value="SAP"/>
    <property type="match status" value="1"/>
</dbReference>
<evidence type="ECO:0000256" key="6">
    <source>
        <dbReference type="ARBA" id="ARBA00022454"/>
    </source>
</evidence>
<dbReference type="InterPro" id="IPR005161">
    <property type="entry name" value="Ku_N"/>
</dbReference>
<proteinExistence type="inferred from homology"/>
<gene>
    <name evidence="20" type="ORF">M407DRAFT_76204</name>
</gene>
<dbReference type="Gene3D" id="1.10.720.30">
    <property type="entry name" value="SAP domain"/>
    <property type="match status" value="1"/>
</dbReference>
<evidence type="ECO:0000256" key="4">
    <source>
        <dbReference type="ARBA" id="ARBA00012551"/>
    </source>
</evidence>
<dbReference type="Pfam" id="PF02735">
    <property type="entry name" value="Ku"/>
    <property type="match status" value="1"/>
</dbReference>
<dbReference type="SMART" id="SM00559">
    <property type="entry name" value="Ku78"/>
    <property type="match status" value="1"/>
</dbReference>
<dbReference type="SUPFAM" id="SSF100939">
    <property type="entry name" value="SPOC domain-like"/>
    <property type="match status" value="1"/>
</dbReference>
<evidence type="ECO:0000259" key="19">
    <source>
        <dbReference type="PROSITE" id="PS50800"/>
    </source>
</evidence>
<evidence type="ECO:0000256" key="2">
    <source>
        <dbReference type="ARBA" id="ARBA00004574"/>
    </source>
</evidence>
<dbReference type="PANTHER" id="PTHR12604">
    <property type="entry name" value="KU AUTOANTIGEN DNA HELICASE"/>
    <property type="match status" value="1"/>
</dbReference>
<evidence type="ECO:0000256" key="9">
    <source>
        <dbReference type="ARBA" id="ARBA00022801"/>
    </source>
</evidence>
<dbReference type="GO" id="GO:0006310">
    <property type="term" value="P:DNA recombination"/>
    <property type="evidence" value="ECO:0007669"/>
    <property type="project" value="UniProtKB-KW"/>
</dbReference>
<dbReference type="OrthoDB" id="761538at2759"/>
<evidence type="ECO:0000256" key="12">
    <source>
        <dbReference type="ARBA" id="ARBA00022895"/>
    </source>
</evidence>
<comment type="similarity">
    <text evidence="3">Belongs to the ku70 family.</text>
</comment>
<dbReference type="InterPro" id="IPR016194">
    <property type="entry name" value="SPOC-like_C_dom_sf"/>
</dbReference>
<keyword evidence="14" id="KW-0233">DNA recombination</keyword>
<keyword evidence="11" id="KW-0067">ATP-binding</keyword>
<feature type="domain" description="SAP" evidence="19">
    <location>
        <begin position="645"/>
        <end position="679"/>
    </location>
</feature>
<keyword evidence="15" id="KW-0234">DNA repair</keyword>
<evidence type="ECO:0000256" key="7">
    <source>
        <dbReference type="ARBA" id="ARBA00022741"/>
    </source>
</evidence>
<dbReference type="GO" id="GO:0042162">
    <property type="term" value="F:telomeric DNA binding"/>
    <property type="evidence" value="ECO:0007669"/>
    <property type="project" value="InterPro"/>
</dbReference>
<dbReference type="InterPro" id="IPR036361">
    <property type="entry name" value="SAP_dom_sf"/>
</dbReference>
<dbReference type="SUPFAM" id="SSF68906">
    <property type="entry name" value="SAP domain"/>
    <property type="match status" value="1"/>
</dbReference>
<sequence>MASSRDAWDITADDDDELEDTVRGSLAAVSEGQPELNPSPSLQYYETAKETILFCIDASESMQQRSPSAKKRRDQRSSLHAALECAAELQKRLVLFNPSTSVGILLYNTEERDDGEGGETNVKEHHQLIQNIKQINAPQIQALLSTIAKADNDPNYLKTKYAPVERQINMATVFSCCTGIFRHGLAPKTSVKRVFLITDNDSPPNNPHDISDLTDFGATVVPFFINNKAEPFDITKFYSVRYYLNCLHIGPLLDWLFAFQHVFADLYEGGSMEPMPDPVTGFDELKEEMRIRESVKRALFSIPLQLGDGLSIGVKGYSLVMEMRRGAHKKFVNMGQQIEDVVPVTAFVDSEQQIEVEKGQLMFGMKSSAPSAEEEEAGPAKTPRRQVGAPRPPALFTAEQVKEFKTLGVEPGIKILGFKDRDTLRFQDQLKHAYFIYPDESVYSGSTRTFNALLKATINRNKVALVRFLPRRASTPVFAVLLPQAERVTEQGQQVPPGFHVITLPFADDIRAPELGELKGAAEEQTDLACKLIEKLTLKGQGYVPDTYLNPALGLHYGQLQATAFNEAFDPEDYVDTTVPNYEMIHKRAGEPMKEWKEMLEEDPEANIIVAPVKKSAATGTKRKADDSGSLDEMHVRDYYNDGRMNKLTVAQLKVFLKSKALAVSGNKAELLERAENWLASHG</sequence>
<dbReference type="GO" id="GO:0000723">
    <property type="term" value="P:telomere maintenance"/>
    <property type="evidence" value="ECO:0007669"/>
    <property type="project" value="InterPro"/>
</dbReference>
<dbReference type="InterPro" id="IPR003034">
    <property type="entry name" value="SAP_dom"/>
</dbReference>
<dbReference type="GO" id="GO:0043564">
    <property type="term" value="C:Ku70:Ku80 complex"/>
    <property type="evidence" value="ECO:0007669"/>
    <property type="project" value="InterPro"/>
</dbReference>
<dbReference type="InterPro" id="IPR027388">
    <property type="entry name" value="Ku70_bridge/pillars_dom_sf"/>
</dbReference>
<dbReference type="PANTHER" id="PTHR12604:SF2">
    <property type="entry name" value="X-RAY REPAIR CROSS-COMPLEMENTING PROTEIN 6"/>
    <property type="match status" value="1"/>
</dbReference>
<keyword evidence="7" id="KW-0547">Nucleotide-binding</keyword>
<dbReference type="GO" id="GO:0016787">
    <property type="term" value="F:hydrolase activity"/>
    <property type="evidence" value="ECO:0007669"/>
    <property type="project" value="UniProtKB-KW"/>
</dbReference>
<dbReference type="Pfam" id="PF03730">
    <property type="entry name" value="Ku_C"/>
    <property type="match status" value="1"/>
</dbReference>
<evidence type="ECO:0000313" key="20">
    <source>
        <dbReference type="EMBL" id="KIO25056.1"/>
    </source>
</evidence>
<accession>A0A0C3QFU2</accession>
<dbReference type="InterPro" id="IPR005160">
    <property type="entry name" value="Ku_C"/>
</dbReference>
<dbReference type="PIRSF" id="PIRSF003033">
    <property type="entry name" value="Ku70"/>
    <property type="match status" value="1"/>
</dbReference>
<evidence type="ECO:0000256" key="16">
    <source>
        <dbReference type="ARBA" id="ARBA00023242"/>
    </source>
</evidence>
<dbReference type="SMART" id="SM00513">
    <property type="entry name" value="SAP"/>
    <property type="match status" value="1"/>
</dbReference>
<dbReference type="Gene3D" id="4.10.970.10">
    <property type="entry name" value="Ku70, bridge and pillars"/>
    <property type="match status" value="1"/>
</dbReference>
<evidence type="ECO:0000256" key="1">
    <source>
        <dbReference type="ARBA" id="ARBA00004123"/>
    </source>
</evidence>